<dbReference type="GO" id="GO:0051321">
    <property type="term" value="P:meiotic cell cycle"/>
    <property type="evidence" value="ECO:0007669"/>
    <property type="project" value="TreeGrafter"/>
</dbReference>
<feature type="domain" description="Gamma tubulin complex component C-terminal" evidence="7">
    <location>
        <begin position="509"/>
        <end position="859"/>
    </location>
</feature>
<gene>
    <name evidence="9" type="primary">TUBGCP2</name>
    <name evidence="9" type="ORF">BLAG_LOCUS11645</name>
</gene>
<name>A0A8K0EGY6_BRALA</name>
<dbReference type="GO" id="GO:0031122">
    <property type="term" value="P:cytoplasmic microtubule organization"/>
    <property type="evidence" value="ECO:0007669"/>
    <property type="project" value="TreeGrafter"/>
</dbReference>
<dbReference type="GO" id="GO:0000930">
    <property type="term" value="C:gamma-tubulin complex"/>
    <property type="evidence" value="ECO:0007669"/>
    <property type="project" value="TreeGrafter"/>
</dbReference>
<protein>
    <recommendedName>
        <fullName evidence="5">Gamma-tubulin complex component</fullName>
    </recommendedName>
</protein>
<accession>A0A8K0EGY6</accession>
<dbReference type="OrthoDB" id="2192946at2759"/>
<evidence type="ECO:0000259" key="8">
    <source>
        <dbReference type="Pfam" id="PF17681"/>
    </source>
</evidence>
<keyword evidence="3 5" id="KW-0493">Microtubule</keyword>
<proteinExistence type="inferred from homology"/>
<feature type="domain" description="Gamma tubulin complex component protein N-terminal" evidence="8">
    <location>
        <begin position="216"/>
        <end position="506"/>
    </location>
</feature>
<dbReference type="GO" id="GO:0051225">
    <property type="term" value="P:spindle assembly"/>
    <property type="evidence" value="ECO:0007669"/>
    <property type="project" value="TreeGrafter"/>
</dbReference>
<reference evidence="9" key="1">
    <citation type="submission" date="2022-01" db="EMBL/GenBank/DDBJ databases">
        <authorList>
            <person name="Braso-Vives M."/>
        </authorList>
    </citation>
    <scope>NUCLEOTIDE SEQUENCE</scope>
</reference>
<dbReference type="Gene3D" id="1.20.120.1900">
    <property type="entry name" value="Gamma-tubulin complex, C-terminal domain"/>
    <property type="match status" value="1"/>
</dbReference>
<dbReference type="Proteomes" id="UP000838412">
    <property type="component" value="Chromosome 18"/>
</dbReference>
<evidence type="ECO:0000256" key="1">
    <source>
        <dbReference type="ARBA" id="ARBA00010337"/>
    </source>
</evidence>
<keyword evidence="10" id="KW-1185">Reference proteome</keyword>
<keyword evidence="4 5" id="KW-0206">Cytoskeleton</keyword>
<evidence type="ECO:0000256" key="2">
    <source>
        <dbReference type="ARBA" id="ARBA00022490"/>
    </source>
</evidence>
<evidence type="ECO:0000313" key="10">
    <source>
        <dbReference type="Proteomes" id="UP000838412"/>
    </source>
</evidence>
<sequence>MSEFRVHHRVSELQNLLKVRSGEGAEVYADLLLKNMTPYITTQVSSHSAKRKIASFTKTPDDFQRKYDEVKSKNVRELDPLVFLVSKLTEDTKTQKFLEQNAQERATEAGGTLTSTGSVVSMTTASGGKMSQEEVSELRNKLLSATSGSSILSPESLRRQRDKAKKNAQFHTLAVPAWVYERPFLTGDFVRQTQPSAEHPVALGTLPMSLQEQAVVEDLLFTMMGVDGKYIQARAVNDKHGHRSFNVDPSLDVSMKELVNRVLPVCSHYSAVCRFMEEKSMPDYGQVNHALCAAMRNLAKEYLILVAQLEHQSRQGQLSLQKFWFYVQPCKRTLEILAAIAETVNKGDCRGGAVLSLLHERTASLVGDSKAQDLCLYLTQAACVPYFEILERWIYKGIIVDPYAEFIVEEHESVIKEKIEKDYNDAYWEQRYTICRERIPVFLEKVADKILSTGKYLNVIRQCGRDVKCPAAEEIVYTLKERQYVEQIEKAYNYASRVLLDLLMEEKELMARLRSIKHYFLLDQGDLVVQFMDMAEDELKKDMEDIIPTRLESLLELALRTSVANADPYKDDLKVELLNYDLITQLFRILSIETKQEKALQAIDPTEIHISGLEAFAFDYEVKWPLSLIINRKALTRYQMLFRHLFYAKHVERQLCNMWLNSKTAKQYDLQSPRWYSAAFALRHRMLHFVQNYGYYMMFEVLEPNWHILEQNLKSVSNVDDVLHHHMDFLDKCLKDCMLTNTELLKIVSKLMVVCITFCNCIQRLTRTFLADEELQLTAPAGKGKVTEADLRKTRTKVVSEHVDELVSSDSFEDTITNFDRNFSSLLLSLLDRLSHFSSSDCEHNMMNIIYRIDFNGHYTEQLEQFSADRSMMEQQSPDWQPADSDTVFAKFSSGGKTGGKEPSPKPAGGE</sequence>
<feature type="region of interest" description="Disordered" evidence="6">
    <location>
        <begin position="872"/>
        <end position="911"/>
    </location>
</feature>
<evidence type="ECO:0000256" key="3">
    <source>
        <dbReference type="ARBA" id="ARBA00022701"/>
    </source>
</evidence>
<keyword evidence="2 5" id="KW-0963">Cytoplasm</keyword>
<evidence type="ECO:0000256" key="4">
    <source>
        <dbReference type="ARBA" id="ARBA00023212"/>
    </source>
</evidence>
<evidence type="ECO:0000259" key="7">
    <source>
        <dbReference type="Pfam" id="PF04130"/>
    </source>
</evidence>
<dbReference type="GO" id="GO:0043015">
    <property type="term" value="F:gamma-tubulin binding"/>
    <property type="evidence" value="ECO:0007669"/>
    <property type="project" value="InterPro"/>
</dbReference>
<dbReference type="EMBL" id="OV696703">
    <property type="protein sequence ID" value="CAH1251170.1"/>
    <property type="molecule type" value="Genomic_DNA"/>
</dbReference>
<comment type="subcellular location">
    <subcellularLocation>
        <location evidence="5">Cytoplasm</location>
        <location evidence="5">Cytoskeleton</location>
        <location evidence="5">Microtubule organizing center</location>
    </subcellularLocation>
</comment>
<dbReference type="GO" id="GO:0051011">
    <property type="term" value="F:microtubule minus-end binding"/>
    <property type="evidence" value="ECO:0007669"/>
    <property type="project" value="TreeGrafter"/>
</dbReference>
<dbReference type="InterPro" id="IPR042241">
    <property type="entry name" value="GCP_C_sf"/>
</dbReference>
<evidence type="ECO:0000256" key="5">
    <source>
        <dbReference type="RuleBase" id="RU363050"/>
    </source>
</evidence>
<comment type="similarity">
    <text evidence="1 5">Belongs to the TUBGCP family.</text>
</comment>
<dbReference type="Pfam" id="PF17681">
    <property type="entry name" value="GCP_N_terminal"/>
    <property type="match status" value="1"/>
</dbReference>
<dbReference type="GO" id="GO:0000922">
    <property type="term" value="C:spindle pole"/>
    <property type="evidence" value="ECO:0007669"/>
    <property type="project" value="InterPro"/>
</dbReference>
<dbReference type="GO" id="GO:0007020">
    <property type="term" value="P:microtubule nucleation"/>
    <property type="evidence" value="ECO:0007669"/>
    <property type="project" value="InterPro"/>
</dbReference>
<organism evidence="9 10">
    <name type="scientific">Branchiostoma lanceolatum</name>
    <name type="common">Common lancelet</name>
    <name type="synonym">Amphioxus lanceolatum</name>
    <dbReference type="NCBI Taxonomy" id="7740"/>
    <lineage>
        <taxon>Eukaryota</taxon>
        <taxon>Metazoa</taxon>
        <taxon>Chordata</taxon>
        <taxon>Cephalochordata</taxon>
        <taxon>Leptocardii</taxon>
        <taxon>Amphioxiformes</taxon>
        <taxon>Branchiostomatidae</taxon>
        <taxon>Branchiostoma</taxon>
    </lineage>
</organism>
<dbReference type="InterPro" id="IPR041470">
    <property type="entry name" value="GCP_N"/>
</dbReference>
<dbReference type="PANTHER" id="PTHR19302:SF13">
    <property type="entry name" value="GAMMA-TUBULIN COMPLEX COMPONENT 2"/>
    <property type="match status" value="1"/>
</dbReference>
<dbReference type="GO" id="GO:0005874">
    <property type="term" value="C:microtubule"/>
    <property type="evidence" value="ECO:0007669"/>
    <property type="project" value="UniProtKB-KW"/>
</dbReference>
<dbReference type="GO" id="GO:0000278">
    <property type="term" value="P:mitotic cell cycle"/>
    <property type="evidence" value="ECO:0007669"/>
    <property type="project" value="TreeGrafter"/>
</dbReference>
<dbReference type="PANTHER" id="PTHR19302">
    <property type="entry name" value="GAMMA TUBULIN COMPLEX PROTEIN"/>
    <property type="match status" value="1"/>
</dbReference>
<dbReference type="InterPro" id="IPR007259">
    <property type="entry name" value="GCP"/>
</dbReference>
<dbReference type="Pfam" id="PF04130">
    <property type="entry name" value="GCP_C_terminal"/>
    <property type="match status" value="1"/>
</dbReference>
<dbReference type="GO" id="GO:0005813">
    <property type="term" value="C:centrosome"/>
    <property type="evidence" value="ECO:0007669"/>
    <property type="project" value="UniProtKB-ARBA"/>
</dbReference>
<evidence type="ECO:0000256" key="6">
    <source>
        <dbReference type="SAM" id="MobiDB-lite"/>
    </source>
</evidence>
<dbReference type="AlphaFoldDB" id="A0A8K0EGY6"/>
<evidence type="ECO:0000313" key="9">
    <source>
        <dbReference type="EMBL" id="CAH1251170.1"/>
    </source>
</evidence>
<dbReference type="InterPro" id="IPR040457">
    <property type="entry name" value="GCP_C"/>
</dbReference>